<gene>
    <name evidence="3" type="ORF">GT037_009527</name>
</gene>
<proteinExistence type="predicted"/>
<feature type="transmembrane region" description="Helical" evidence="1">
    <location>
        <begin position="12"/>
        <end position="36"/>
    </location>
</feature>
<evidence type="ECO:0000313" key="3">
    <source>
        <dbReference type="EMBL" id="KAF7672496.1"/>
    </source>
</evidence>
<dbReference type="AlphaFoldDB" id="A0A8H7ECF5"/>
<keyword evidence="4" id="KW-1185">Reference proteome</keyword>
<evidence type="ECO:0000313" key="4">
    <source>
        <dbReference type="Proteomes" id="UP000596902"/>
    </source>
</evidence>
<reference evidence="3" key="2">
    <citation type="submission" date="2020-08" db="EMBL/GenBank/DDBJ databases">
        <title>Draft Genome Sequence of Cumin Blight Pathogen Alternaria burnsii.</title>
        <authorList>
            <person name="Feng Z."/>
        </authorList>
    </citation>
    <scope>NUCLEOTIDE SEQUENCE</scope>
    <source>
        <strain evidence="3">CBS107.38</strain>
    </source>
</reference>
<dbReference type="InterPro" id="IPR046623">
    <property type="entry name" value="DUF6536"/>
</dbReference>
<dbReference type="PANTHER" id="PTHR35395:SF1">
    <property type="entry name" value="DUF6536 DOMAIN-CONTAINING PROTEIN"/>
    <property type="match status" value="1"/>
</dbReference>
<accession>A0A8H7ECF5</accession>
<protein>
    <recommendedName>
        <fullName evidence="2">DUF6536 domain-containing protein</fullName>
    </recommendedName>
</protein>
<keyword evidence="1" id="KW-1133">Transmembrane helix</keyword>
<evidence type="ECO:0000256" key="1">
    <source>
        <dbReference type="SAM" id="Phobius"/>
    </source>
</evidence>
<keyword evidence="1" id="KW-0812">Transmembrane</keyword>
<organism evidence="3 4">
    <name type="scientific">Alternaria burnsii</name>
    <dbReference type="NCBI Taxonomy" id="1187904"/>
    <lineage>
        <taxon>Eukaryota</taxon>
        <taxon>Fungi</taxon>
        <taxon>Dikarya</taxon>
        <taxon>Ascomycota</taxon>
        <taxon>Pezizomycotina</taxon>
        <taxon>Dothideomycetes</taxon>
        <taxon>Pleosporomycetidae</taxon>
        <taxon>Pleosporales</taxon>
        <taxon>Pleosporineae</taxon>
        <taxon>Pleosporaceae</taxon>
        <taxon>Alternaria</taxon>
        <taxon>Alternaria sect. Alternaria</taxon>
    </lineage>
</organism>
<evidence type="ECO:0000259" key="2">
    <source>
        <dbReference type="Pfam" id="PF20163"/>
    </source>
</evidence>
<dbReference type="Pfam" id="PF20163">
    <property type="entry name" value="DUF6536"/>
    <property type="match status" value="1"/>
</dbReference>
<dbReference type="RefSeq" id="XP_038782849.1">
    <property type="nucleotide sequence ID" value="XM_038934574.1"/>
</dbReference>
<reference evidence="3" key="1">
    <citation type="submission" date="2020-01" db="EMBL/GenBank/DDBJ databases">
        <authorList>
            <person name="Feng Z.H.Z."/>
        </authorList>
    </citation>
    <scope>NUCLEOTIDE SEQUENCE</scope>
    <source>
        <strain evidence="3">CBS107.38</strain>
    </source>
</reference>
<feature type="transmembrane region" description="Helical" evidence="1">
    <location>
        <begin position="57"/>
        <end position="78"/>
    </location>
</feature>
<sequence length="135" mass="14949">MGPQFVGWRLGVLHFGIWVSIVFVLNLTATIWGSLASRKDRGVLFEGECVFTKRLNTGLRVLINLLSAILLAGSNYTMQCMSSPTRQEIDRSHALSPFLPLQIGIPGIRNLTKIGRHRAILWCLLGASSLPLHLL</sequence>
<dbReference type="Proteomes" id="UP000596902">
    <property type="component" value="Unassembled WGS sequence"/>
</dbReference>
<comment type="caution">
    <text evidence="3">The sequence shown here is derived from an EMBL/GenBank/DDBJ whole genome shotgun (WGS) entry which is preliminary data.</text>
</comment>
<dbReference type="GeneID" id="62207752"/>
<keyword evidence="1" id="KW-0472">Membrane</keyword>
<feature type="domain" description="DUF6536" evidence="2">
    <location>
        <begin position="8"/>
        <end position="135"/>
    </location>
</feature>
<name>A0A8H7ECF5_9PLEO</name>
<dbReference type="EMBL" id="JAAABM010000016">
    <property type="protein sequence ID" value="KAF7672496.1"/>
    <property type="molecule type" value="Genomic_DNA"/>
</dbReference>
<dbReference type="PANTHER" id="PTHR35395">
    <property type="entry name" value="DUF6536 DOMAIN-CONTAINING PROTEIN"/>
    <property type="match status" value="1"/>
</dbReference>